<name>A0ABW7NB28_9BACT</name>
<evidence type="ECO:0000259" key="2">
    <source>
        <dbReference type="Pfam" id="PF20434"/>
    </source>
</evidence>
<dbReference type="RefSeq" id="WP_159582309.1">
    <property type="nucleotide sequence ID" value="NZ_JBIPKE010000018.1"/>
</dbReference>
<dbReference type="GO" id="GO:0016787">
    <property type="term" value="F:hydrolase activity"/>
    <property type="evidence" value="ECO:0007669"/>
    <property type="project" value="UniProtKB-KW"/>
</dbReference>
<comment type="caution">
    <text evidence="3">The sequence shown here is derived from an EMBL/GenBank/DDBJ whole genome shotgun (WGS) entry which is preliminary data.</text>
</comment>
<protein>
    <submittedName>
        <fullName evidence="3">Alpha/beta hydrolase</fullName>
    </submittedName>
</protein>
<evidence type="ECO:0000313" key="3">
    <source>
        <dbReference type="EMBL" id="MFH6984562.1"/>
    </source>
</evidence>
<dbReference type="EMBL" id="JBIPKE010000018">
    <property type="protein sequence ID" value="MFH6984562.1"/>
    <property type="molecule type" value="Genomic_DNA"/>
</dbReference>
<reference evidence="3 4" key="1">
    <citation type="journal article" date="2013" name="Int. J. Syst. Evol. Microbiol.">
        <title>Marinoscillum luteum sp. nov., isolated from marine sediment.</title>
        <authorList>
            <person name="Cha I.T."/>
            <person name="Park S.J."/>
            <person name="Kim S.J."/>
            <person name="Kim J.G."/>
            <person name="Jung M.Y."/>
            <person name="Shin K.S."/>
            <person name="Kwon K.K."/>
            <person name="Yang S.H."/>
            <person name="Seo Y.S."/>
            <person name="Rhee S.K."/>
        </authorList>
    </citation>
    <scope>NUCLEOTIDE SEQUENCE [LARGE SCALE GENOMIC DNA]</scope>
    <source>
        <strain evidence="3 4">KCTC 23939</strain>
    </source>
</reference>
<organism evidence="3 4">
    <name type="scientific">Marinoscillum luteum</name>
    <dbReference type="NCBI Taxonomy" id="861051"/>
    <lineage>
        <taxon>Bacteria</taxon>
        <taxon>Pseudomonadati</taxon>
        <taxon>Bacteroidota</taxon>
        <taxon>Cytophagia</taxon>
        <taxon>Cytophagales</taxon>
        <taxon>Reichenbachiellaceae</taxon>
        <taxon>Marinoscillum</taxon>
    </lineage>
</organism>
<proteinExistence type="predicted"/>
<sequence>MRLLFTFIVLSSIHLAHGQNYLLPLWKDQVPNQQKTKEVESRDTTDAVRIAYVQNPTIEVYLPGKSQATGQAVVICPGGGYSILAYDKEGTDIAKLLNGQGIAGIVLKYRLPKSQSNIVPHQSALMDAQQAMKLVRANADKWNIDPDKVGVIGFSAGGHLASTLGTHFDDESRPDFMALIYPVISMDTEITHMGSRKNLIGETPTEELVRLYSNELQVQVNTPPTFILHMMDDQVVPVENSLRFYEALRKADVPTEMHLYPAGGHGFGLAIGRGHLASWTDRLIEWLQHLD</sequence>
<dbReference type="Pfam" id="PF20434">
    <property type="entry name" value="BD-FAE"/>
    <property type="match status" value="1"/>
</dbReference>
<gene>
    <name evidence="3" type="ORF">ACHKAR_14000</name>
</gene>
<evidence type="ECO:0000313" key="4">
    <source>
        <dbReference type="Proteomes" id="UP001610063"/>
    </source>
</evidence>
<dbReference type="Proteomes" id="UP001610063">
    <property type="component" value="Unassembled WGS sequence"/>
</dbReference>
<dbReference type="InterPro" id="IPR050300">
    <property type="entry name" value="GDXG_lipolytic_enzyme"/>
</dbReference>
<keyword evidence="1 3" id="KW-0378">Hydrolase</keyword>
<keyword evidence="4" id="KW-1185">Reference proteome</keyword>
<dbReference type="SUPFAM" id="SSF53474">
    <property type="entry name" value="alpha/beta-Hydrolases"/>
    <property type="match status" value="1"/>
</dbReference>
<dbReference type="PANTHER" id="PTHR48081:SF6">
    <property type="entry name" value="PEPTIDASE S9 PROLYL OLIGOPEPTIDASE CATALYTIC DOMAIN-CONTAINING PROTEIN"/>
    <property type="match status" value="1"/>
</dbReference>
<feature type="domain" description="BD-FAE-like" evidence="2">
    <location>
        <begin position="59"/>
        <end position="248"/>
    </location>
</feature>
<dbReference type="Gene3D" id="3.40.50.1820">
    <property type="entry name" value="alpha/beta hydrolase"/>
    <property type="match status" value="1"/>
</dbReference>
<dbReference type="InterPro" id="IPR029058">
    <property type="entry name" value="AB_hydrolase_fold"/>
</dbReference>
<dbReference type="PANTHER" id="PTHR48081">
    <property type="entry name" value="AB HYDROLASE SUPERFAMILY PROTEIN C4A8.06C"/>
    <property type="match status" value="1"/>
</dbReference>
<dbReference type="InterPro" id="IPR049492">
    <property type="entry name" value="BD-FAE-like_dom"/>
</dbReference>
<evidence type="ECO:0000256" key="1">
    <source>
        <dbReference type="ARBA" id="ARBA00022801"/>
    </source>
</evidence>
<accession>A0ABW7NB28</accession>